<dbReference type="CDD" id="cd00774">
    <property type="entry name" value="GlyRS-like_core"/>
    <property type="match status" value="1"/>
</dbReference>
<reference evidence="10 11" key="1">
    <citation type="journal article" date="2013" name="Environ. Microbiol.">
        <title>The nutrient supplying capabilities of Uzinura, an endosymbiont of armoured scale insects.</title>
        <authorList>
            <person name="Sabree Z.L."/>
            <person name="Huang C.Y."/>
            <person name="Okusu A."/>
            <person name="Moran N.A."/>
            <person name="Normark B.B."/>
        </authorList>
    </citation>
    <scope>NUCLEOTIDE SEQUENCE [LARGE SCALE GENOMIC DNA]</scope>
    <source>
        <strain evidence="10 11">ASNER</strain>
    </source>
</reference>
<dbReference type="PANTHER" id="PTHR10745">
    <property type="entry name" value="GLYCYL-TRNA SYNTHETASE/DNA POLYMERASE SUBUNIT GAMMA-2"/>
    <property type="match status" value="1"/>
</dbReference>
<dbReference type="InterPro" id="IPR002315">
    <property type="entry name" value="tRNA-synt_gly"/>
</dbReference>
<dbReference type="InterPro" id="IPR036621">
    <property type="entry name" value="Anticodon-bd_dom_sf"/>
</dbReference>
<feature type="domain" description="Aminoacyl-transfer RNA synthetases class-II family profile" evidence="9">
    <location>
        <begin position="194"/>
        <end position="414"/>
    </location>
</feature>
<dbReference type="Pfam" id="PF00587">
    <property type="entry name" value="tRNA-synt_2b"/>
    <property type="match status" value="1"/>
</dbReference>
<dbReference type="GO" id="GO:1990742">
    <property type="term" value="C:microvesicle"/>
    <property type="evidence" value="ECO:0007669"/>
    <property type="project" value="UniProtKB-ARBA"/>
</dbReference>
<evidence type="ECO:0000256" key="8">
    <source>
        <dbReference type="ARBA" id="ARBA00023146"/>
    </source>
</evidence>
<dbReference type="InterPro" id="IPR004154">
    <property type="entry name" value="Anticodon-bd"/>
</dbReference>
<sequence length="507" mass="60344">MNNFHFLISHAKLYGFIFPSCDIYDGISAIYDYGPYGILLKNNIKDFWWKSMIQLHRNIVGIDTSILMHPTVWKASGHIEAFNDPLIDNKDSRRRYRADLLVEEYCDRIEYKIHKTVEKARNILGEKFDEHICFITSPKITELKKQKERIIKRLALAIDNKTLNDIRNIIEELEIRDTESGSKSWTDVREFNLMFKTNFGPLRHKTLELYLRPETAQGSFVNFSNVSNSTLMKIPFGIAQIGKAFRNEIIARQFIFRMREFEQMEMQFFVAPSKEREWYEYWKHTRFKWHLSLTIEPHFYRFHDHDKLAHYASAATDIEYLFPFGFKEIEGIHSRTDFDLKNHQKYSGKKLQFFDYNRHQHYTPYVIETSIGLDRMFLGLFSSSLKEEEFSKGNFRSVLKFPIALAPIKAAIFPLVKKDGLAELAEKIFNELKCKYMVIYEANESIGKRYRRQDAIGTPFCFTVDYQSQRDYTITVRHRDSMRQERLSINKITYFLEEKMDFQKLIQ</sequence>
<keyword evidence="5" id="KW-0547">Nucleotide-binding</keyword>
<comment type="similarity">
    <text evidence="1">Belongs to the class-II aminoacyl-tRNA synthetase family.</text>
</comment>
<keyword evidence="8 10" id="KW-0030">Aminoacyl-tRNA synthetase</keyword>
<dbReference type="GO" id="GO:0006426">
    <property type="term" value="P:glycyl-tRNA aminoacylation"/>
    <property type="evidence" value="ECO:0007669"/>
    <property type="project" value="InterPro"/>
</dbReference>
<evidence type="ECO:0000256" key="1">
    <source>
        <dbReference type="ARBA" id="ARBA00008226"/>
    </source>
</evidence>
<dbReference type="GO" id="GO:0004081">
    <property type="term" value="F:bis(5'-nucleosyl)-tetraphosphatase (asymmetrical) activity"/>
    <property type="evidence" value="ECO:0007669"/>
    <property type="project" value="UniProtKB-ARBA"/>
</dbReference>
<dbReference type="STRING" id="1133592.ASNER_259"/>
<dbReference type="KEGG" id="udi:ASNER_259"/>
<dbReference type="PRINTS" id="PR01043">
    <property type="entry name" value="TRNASYNTHGLY"/>
</dbReference>
<keyword evidence="7" id="KW-0648">Protein biosynthesis</keyword>
<evidence type="ECO:0000256" key="7">
    <source>
        <dbReference type="ARBA" id="ARBA00022917"/>
    </source>
</evidence>
<dbReference type="GO" id="GO:0005737">
    <property type="term" value="C:cytoplasm"/>
    <property type="evidence" value="ECO:0007669"/>
    <property type="project" value="InterPro"/>
</dbReference>
<protein>
    <recommendedName>
        <fullName evidence="2">glycine--tRNA ligase</fullName>
        <ecNumber evidence="2">6.1.1.14</ecNumber>
    </recommendedName>
</protein>
<dbReference type="GO" id="GO:0004820">
    <property type="term" value="F:glycine-tRNA ligase activity"/>
    <property type="evidence" value="ECO:0007669"/>
    <property type="project" value="UniProtKB-EC"/>
</dbReference>
<gene>
    <name evidence="10" type="primary">glyS</name>
    <name evidence="10" type="ORF">ASNER_259</name>
</gene>
<dbReference type="Pfam" id="PF03129">
    <property type="entry name" value="HGTP_anticodon"/>
    <property type="match status" value="1"/>
</dbReference>
<evidence type="ECO:0000256" key="4">
    <source>
        <dbReference type="ARBA" id="ARBA00022598"/>
    </source>
</evidence>
<dbReference type="EC" id="6.1.1.14" evidence="2"/>
<dbReference type="GO" id="GO:0005524">
    <property type="term" value="F:ATP binding"/>
    <property type="evidence" value="ECO:0007669"/>
    <property type="project" value="UniProtKB-KW"/>
</dbReference>
<evidence type="ECO:0000259" key="9">
    <source>
        <dbReference type="PROSITE" id="PS50862"/>
    </source>
</evidence>
<dbReference type="Proteomes" id="UP000011174">
    <property type="component" value="Chromosome"/>
</dbReference>
<dbReference type="GO" id="GO:0070062">
    <property type="term" value="C:extracellular exosome"/>
    <property type="evidence" value="ECO:0007669"/>
    <property type="project" value="UniProtKB-ARBA"/>
</dbReference>
<dbReference type="OrthoDB" id="9760853at2"/>
<keyword evidence="4" id="KW-0436">Ligase</keyword>
<proteinExistence type="inferred from homology"/>
<evidence type="ECO:0000256" key="6">
    <source>
        <dbReference type="ARBA" id="ARBA00022840"/>
    </source>
</evidence>
<dbReference type="EMBL" id="CP003263">
    <property type="protein sequence ID" value="AGC67009.1"/>
    <property type="molecule type" value="Genomic_DNA"/>
</dbReference>
<dbReference type="InterPro" id="IPR006195">
    <property type="entry name" value="aa-tRNA-synth_II"/>
</dbReference>
<dbReference type="Gene3D" id="3.30.40.230">
    <property type="match status" value="1"/>
</dbReference>
<dbReference type="GO" id="GO:0015966">
    <property type="term" value="P:diadenosine tetraphosphate biosynthetic process"/>
    <property type="evidence" value="ECO:0007669"/>
    <property type="project" value="UniProtKB-ARBA"/>
</dbReference>
<dbReference type="FunFam" id="3.40.50.800:FF:000002">
    <property type="entry name" value="Glycine--tRNA ligase"/>
    <property type="match status" value="1"/>
</dbReference>
<dbReference type="AlphaFoldDB" id="L7VK19"/>
<evidence type="ECO:0000256" key="5">
    <source>
        <dbReference type="ARBA" id="ARBA00022741"/>
    </source>
</evidence>
<dbReference type="HOGENOM" id="CLU_015515_2_1_10"/>
<dbReference type="SUPFAM" id="SSF55681">
    <property type="entry name" value="Class II aaRS and biotin synthetases"/>
    <property type="match status" value="1"/>
</dbReference>
<evidence type="ECO:0000256" key="2">
    <source>
        <dbReference type="ARBA" id="ARBA00012829"/>
    </source>
</evidence>
<dbReference type="NCBIfam" id="NF003211">
    <property type="entry name" value="PRK04173.1"/>
    <property type="match status" value="1"/>
</dbReference>
<accession>L7VK19</accession>
<evidence type="ECO:0000256" key="3">
    <source>
        <dbReference type="ARBA" id="ARBA00022490"/>
    </source>
</evidence>
<keyword evidence="3" id="KW-0963">Cytoplasm</keyword>
<dbReference type="InterPro" id="IPR045864">
    <property type="entry name" value="aa-tRNA-synth_II/BPL/LPL"/>
</dbReference>
<dbReference type="NCBIfam" id="TIGR00389">
    <property type="entry name" value="glyS_dimeric"/>
    <property type="match status" value="1"/>
</dbReference>
<keyword evidence="11" id="KW-1185">Reference proteome</keyword>
<name>L7VK19_9FLAO</name>
<dbReference type="PATRIC" id="fig|1133592.3.peg.241"/>
<dbReference type="Gene3D" id="3.40.50.800">
    <property type="entry name" value="Anticodon-binding domain"/>
    <property type="match status" value="1"/>
</dbReference>
<evidence type="ECO:0000313" key="10">
    <source>
        <dbReference type="EMBL" id="AGC67009.1"/>
    </source>
</evidence>
<keyword evidence="6" id="KW-0067">ATP-binding</keyword>
<dbReference type="InterPro" id="IPR002314">
    <property type="entry name" value="aa-tRNA-synt_IIb"/>
</dbReference>
<dbReference type="PANTHER" id="PTHR10745:SF8">
    <property type="entry name" value="DNA POLYMERASE SUBUNIT GAMMA-2, MITOCHONDRIAL"/>
    <property type="match status" value="1"/>
</dbReference>
<dbReference type="InterPro" id="IPR033731">
    <property type="entry name" value="GlyRS-like_core"/>
</dbReference>
<dbReference type="SUPFAM" id="SSF52954">
    <property type="entry name" value="Class II aaRS ABD-related"/>
    <property type="match status" value="1"/>
</dbReference>
<dbReference type="Gene3D" id="3.30.930.10">
    <property type="entry name" value="Bira Bifunctional Protein, Domain 2"/>
    <property type="match status" value="1"/>
</dbReference>
<evidence type="ECO:0000313" key="11">
    <source>
        <dbReference type="Proteomes" id="UP000011174"/>
    </source>
</evidence>
<organism evidence="10 11">
    <name type="scientific">Candidatus Uzinura diaspidicola str. ASNER</name>
    <dbReference type="NCBI Taxonomy" id="1133592"/>
    <lineage>
        <taxon>Bacteria</taxon>
        <taxon>Pseudomonadati</taxon>
        <taxon>Bacteroidota</taxon>
        <taxon>Flavobacteriia</taxon>
        <taxon>Flavobacteriales</taxon>
        <taxon>Candidatus Uzinura</taxon>
    </lineage>
</organism>
<dbReference type="PROSITE" id="PS50862">
    <property type="entry name" value="AA_TRNA_LIGASE_II"/>
    <property type="match status" value="1"/>
</dbReference>
<dbReference type="InterPro" id="IPR027031">
    <property type="entry name" value="Gly-tRNA_synthase/POLG2"/>
</dbReference>